<evidence type="ECO:0000256" key="6">
    <source>
        <dbReference type="SAM" id="Phobius"/>
    </source>
</evidence>
<dbReference type="Proteomes" id="UP000290900">
    <property type="component" value="Unassembled WGS sequence"/>
</dbReference>
<name>A0A448YM16_BRENA</name>
<keyword evidence="4 6" id="KW-0472">Membrane</keyword>
<dbReference type="InterPro" id="IPR020846">
    <property type="entry name" value="MFS_dom"/>
</dbReference>
<dbReference type="Pfam" id="PF00083">
    <property type="entry name" value="Sugar_tr"/>
    <property type="match status" value="1"/>
</dbReference>
<proteinExistence type="predicted"/>
<accession>A0A448YM16</accession>
<keyword evidence="2 6" id="KW-0812">Transmembrane</keyword>
<evidence type="ECO:0000313" key="9">
    <source>
        <dbReference type="Proteomes" id="UP000290900"/>
    </source>
</evidence>
<dbReference type="InterPro" id="IPR005828">
    <property type="entry name" value="MFS_sugar_transport-like"/>
</dbReference>
<dbReference type="STRING" id="13370.A0A448YM16"/>
<dbReference type="GO" id="GO:0005886">
    <property type="term" value="C:plasma membrane"/>
    <property type="evidence" value="ECO:0007669"/>
    <property type="project" value="TreeGrafter"/>
</dbReference>
<feature type="transmembrane region" description="Helical" evidence="6">
    <location>
        <begin position="219"/>
        <end position="238"/>
    </location>
</feature>
<dbReference type="InParanoid" id="A0A448YM16"/>
<feature type="transmembrane region" description="Helical" evidence="6">
    <location>
        <begin position="308"/>
        <end position="329"/>
    </location>
</feature>
<feature type="transmembrane region" description="Helical" evidence="6">
    <location>
        <begin position="377"/>
        <end position="394"/>
    </location>
</feature>
<keyword evidence="9" id="KW-1185">Reference proteome</keyword>
<organism evidence="8 9">
    <name type="scientific">Brettanomyces naardenensis</name>
    <name type="common">Yeast</name>
    <dbReference type="NCBI Taxonomy" id="13370"/>
    <lineage>
        <taxon>Eukaryota</taxon>
        <taxon>Fungi</taxon>
        <taxon>Dikarya</taxon>
        <taxon>Ascomycota</taxon>
        <taxon>Saccharomycotina</taxon>
        <taxon>Pichiomycetes</taxon>
        <taxon>Pichiales</taxon>
        <taxon>Pichiaceae</taxon>
        <taxon>Brettanomyces</taxon>
    </lineage>
</organism>
<feature type="transmembrane region" description="Helical" evidence="6">
    <location>
        <begin position="349"/>
        <end position="370"/>
    </location>
</feature>
<feature type="transmembrane region" description="Helical" evidence="6">
    <location>
        <begin position="163"/>
        <end position="180"/>
    </location>
</feature>
<dbReference type="GO" id="GO:0035879">
    <property type="term" value="P:plasma membrane lactate transport"/>
    <property type="evidence" value="ECO:0007669"/>
    <property type="project" value="TreeGrafter"/>
</dbReference>
<reference evidence="8 9" key="1">
    <citation type="submission" date="2018-12" db="EMBL/GenBank/DDBJ databases">
        <authorList>
            <person name="Tiukova I."/>
            <person name="Dainat J."/>
        </authorList>
    </citation>
    <scope>NUCLEOTIDE SEQUENCE [LARGE SCALE GENOMIC DNA]</scope>
</reference>
<feature type="region of interest" description="Disordered" evidence="5">
    <location>
        <begin position="524"/>
        <end position="570"/>
    </location>
</feature>
<feature type="transmembrane region" description="Helical" evidence="6">
    <location>
        <begin position="477"/>
        <end position="496"/>
    </location>
</feature>
<evidence type="ECO:0000256" key="4">
    <source>
        <dbReference type="ARBA" id="ARBA00023136"/>
    </source>
</evidence>
<evidence type="ECO:0000256" key="5">
    <source>
        <dbReference type="SAM" id="MobiDB-lite"/>
    </source>
</evidence>
<comment type="subcellular location">
    <subcellularLocation>
        <location evidence="1">Membrane</location>
        <topology evidence="1">Multi-pass membrane protein</topology>
    </subcellularLocation>
</comment>
<feature type="transmembrane region" description="Helical" evidence="6">
    <location>
        <begin position="186"/>
        <end position="207"/>
    </location>
</feature>
<dbReference type="GO" id="GO:0015355">
    <property type="term" value="F:secondary active monocarboxylate transmembrane transporter activity"/>
    <property type="evidence" value="ECO:0007669"/>
    <property type="project" value="TreeGrafter"/>
</dbReference>
<dbReference type="PANTHER" id="PTHR23508:SF10">
    <property type="entry name" value="CARBOXYLIC ACID TRANSPORTER PROTEIN HOMOLOG"/>
    <property type="match status" value="1"/>
</dbReference>
<evidence type="ECO:0000256" key="1">
    <source>
        <dbReference type="ARBA" id="ARBA00004141"/>
    </source>
</evidence>
<dbReference type="Gene3D" id="1.20.1250.20">
    <property type="entry name" value="MFS general substrate transporter like domains"/>
    <property type="match status" value="2"/>
</dbReference>
<evidence type="ECO:0000259" key="7">
    <source>
        <dbReference type="PROSITE" id="PS50850"/>
    </source>
</evidence>
<feature type="transmembrane region" description="Helical" evidence="6">
    <location>
        <begin position="94"/>
        <end position="112"/>
    </location>
</feature>
<evidence type="ECO:0000313" key="8">
    <source>
        <dbReference type="EMBL" id="VEU21984.1"/>
    </source>
</evidence>
<dbReference type="OrthoDB" id="5296287at2759"/>
<evidence type="ECO:0000256" key="2">
    <source>
        <dbReference type="ARBA" id="ARBA00022692"/>
    </source>
</evidence>
<feature type="compositionally biased region" description="Basic and acidic residues" evidence="5">
    <location>
        <begin position="524"/>
        <end position="533"/>
    </location>
</feature>
<dbReference type="CDD" id="cd17316">
    <property type="entry name" value="MFS_SV2_like"/>
    <property type="match status" value="1"/>
</dbReference>
<dbReference type="PANTHER" id="PTHR23508">
    <property type="entry name" value="CARBOXYLIC ACID TRANSPORTER PROTEIN HOMOLOG"/>
    <property type="match status" value="1"/>
</dbReference>
<dbReference type="SUPFAM" id="SSF103473">
    <property type="entry name" value="MFS general substrate transporter"/>
    <property type="match status" value="1"/>
</dbReference>
<dbReference type="PROSITE" id="PS50850">
    <property type="entry name" value="MFS"/>
    <property type="match status" value="1"/>
</dbReference>
<feature type="transmembrane region" description="Helical" evidence="6">
    <location>
        <begin position="132"/>
        <end position="151"/>
    </location>
</feature>
<dbReference type="AlphaFoldDB" id="A0A448YM16"/>
<evidence type="ECO:0000256" key="3">
    <source>
        <dbReference type="ARBA" id="ARBA00022989"/>
    </source>
</evidence>
<protein>
    <submittedName>
        <fullName evidence="8">DEKNAAC102974</fullName>
    </submittedName>
</protein>
<gene>
    <name evidence="8" type="ORF">BRENAR_LOCUS2716</name>
</gene>
<feature type="transmembrane region" description="Helical" evidence="6">
    <location>
        <begin position="253"/>
        <end position="271"/>
    </location>
</feature>
<feature type="domain" description="Major facilitator superfamily (MFS) profile" evidence="7">
    <location>
        <begin position="96"/>
        <end position="500"/>
    </location>
</feature>
<keyword evidence="3 6" id="KW-1133">Transmembrane helix</keyword>
<sequence>MSDLGLERQKTVNSIGSNIDRAVTVLSVKQDEQTIKEYQDKIYASAKPNFSSKAIKNYIITRFTDLKPSKETIEANKRLLNPLPGLRQIGRQQWCMILVAFWSWSWDAYDFFTISLSVTQLAKDLDQDVKNITWGITLVLMLRSVGALIFGYLGDRYGRRGPLAINMFLVCILKIGTGFVKTYPQFLGVRALFGILLGGVYGNATALALDDCPVDARGIISGFVQQGYAFGYLLAVVFKRAIGDNTHYHWKAMYWFGAGICFLIVVAILLLPDTKAYQRQKEINRFNKEHNIQQLSFGQKAVRAWKSYWLMIIYMVLLMSGFNFMSHGSQDLYPTLLTVRYDFSNDRSTVTNCVANLGAFAGGIFVGHMSNFTGRRLSIMACCVVGGALIYPWAFVSTSAINAGAFFLQFCVQGAWGVIPVHLSELSPPSFRSFVVGVSYQLGNLVSSASSTIETTIGERFPMISPSGESIYDYAKVMAIFMGAVFAFVLLVTFVGPENMNASFEMVEGYDDDQDLQRMLTDEMQKVDVHHDEEADPNGSLRGESDEKPVIAAEAEVRGGSSESASNSKL</sequence>
<feature type="compositionally biased region" description="Polar residues" evidence="5">
    <location>
        <begin position="561"/>
        <end position="570"/>
    </location>
</feature>
<dbReference type="EMBL" id="CAACVR010000015">
    <property type="protein sequence ID" value="VEU21984.1"/>
    <property type="molecule type" value="Genomic_DNA"/>
</dbReference>
<dbReference type="InterPro" id="IPR036259">
    <property type="entry name" value="MFS_trans_sf"/>
</dbReference>